<accession>A0ABQ8BVC4</accession>
<evidence type="ECO:0000313" key="2">
    <source>
        <dbReference type="EMBL" id="KAH0852831.1"/>
    </source>
</evidence>
<proteinExistence type="predicted"/>
<sequence length="115" mass="13514">MTETTPPLLESLLFTMEVKNQINGREEEIKNKMKKKRSRGMHVIGVVLYMLRRRRMTKPFRNGFWRRVVESFQQLKNDKITMQPPSNITIMPPASPVKEKPPASNDDRLSEMVEK</sequence>
<evidence type="ECO:0000313" key="3">
    <source>
        <dbReference type="EMBL" id="KAH0908121.1"/>
    </source>
</evidence>
<evidence type="ECO:0000313" key="4">
    <source>
        <dbReference type="Proteomes" id="UP000824890"/>
    </source>
</evidence>
<gene>
    <name evidence="3" type="ORF">HID58_031442</name>
    <name evidence="2" type="ORF">HID58_093672</name>
</gene>
<keyword evidence="4" id="KW-1185">Reference proteome</keyword>
<evidence type="ECO:0000256" key="1">
    <source>
        <dbReference type="SAM" id="MobiDB-lite"/>
    </source>
</evidence>
<dbReference type="EMBL" id="JAGKQM010000965">
    <property type="protein sequence ID" value="KAH0852831.1"/>
    <property type="molecule type" value="Genomic_DNA"/>
</dbReference>
<feature type="region of interest" description="Disordered" evidence="1">
    <location>
        <begin position="80"/>
        <end position="115"/>
    </location>
</feature>
<dbReference type="PANTHER" id="PTHR36378:SF2">
    <property type="entry name" value="COTTON FIBER PROTEIN"/>
    <property type="match status" value="1"/>
</dbReference>
<dbReference type="Proteomes" id="UP000824890">
    <property type="component" value="Unassembled WGS sequence"/>
</dbReference>
<reference evidence="3 4" key="1">
    <citation type="submission" date="2021-05" db="EMBL/GenBank/DDBJ databases">
        <title>Genome Assembly of Synthetic Allotetraploid Brassica napus Reveals Homoeologous Exchanges between Subgenomes.</title>
        <authorList>
            <person name="Davis J.T."/>
        </authorList>
    </citation>
    <scope>NUCLEOTIDE SEQUENCE [LARGE SCALE GENOMIC DNA]</scope>
    <source>
        <strain evidence="4">cv. Da-Ae</strain>
        <tissue evidence="3">Seedling</tissue>
    </source>
</reference>
<comment type="caution">
    <text evidence="3">The sequence shown here is derived from an EMBL/GenBank/DDBJ whole genome shotgun (WGS) entry which is preliminary data.</text>
</comment>
<feature type="compositionally biased region" description="Basic and acidic residues" evidence="1">
    <location>
        <begin position="97"/>
        <end position="115"/>
    </location>
</feature>
<organism evidence="3 4">
    <name type="scientific">Brassica napus</name>
    <name type="common">Rape</name>
    <dbReference type="NCBI Taxonomy" id="3708"/>
    <lineage>
        <taxon>Eukaryota</taxon>
        <taxon>Viridiplantae</taxon>
        <taxon>Streptophyta</taxon>
        <taxon>Embryophyta</taxon>
        <taxon>Tracheophyta</taxon>
        <taxon>Spermatophyta</taxon>
        <taxon>Magnoliopsida</taxon>
        <taxon>eudicotyledons</taxon>
        <taxon>Gunneridae</taxon>
        <taxon>Pentapetalae</taxon>
        <taxon>rosids</taxon>
        <taxon>malvids</taxon>
        <taxon>Brassicales</taxon>
        <taxon>Brassicaceae</taxon>
        <taxon>Brassiceae</taxon>
        <taxon>Brassica</taxon>
    </lineage>
</organism>
<name>A0ABQ8BVC4_BRANA</name>
<dbReference type="PANTHER" id="PTHR36378">
    <property type="entry name" value="COTTON FIBER PROTEIN"/>
    <property type="match status" value="1"/>
</dbReference>
<protein>
    <submittedName>
        <fullName evidence="3">Uncharacterized protein</fullName>
    </submittedName>
</protein>
<dbReference type="EMBL" id="JAGKQM010000009">
    <property type="protein sequence ID" value="KAH0908121.1"/>
    <property type="molecule type" value="Genomic_DNA"/>
</dbReference>